<dbReference type="EMBL" id="JASJQH010000712">
    <property type="protein sequence ID" value="KAK9763183.1"/>
    <property type="molecule type" value="Genomic_DNA"/>
</dbReference>
<protein>
    <submittedName>
        <fullName evidence="2">Uncharacterized protein</fullName>
    </submittedName>
</protein>
<dbReference type="Proteomes" id="UP001479436">
    <property type="component" value="Unassembled WGS sequence"/>
</dbReference>
<gene>
    <name evidence="2" type="ORF">K7432_010377</name>
</gene>
<organism evidence="2 3">
    <name type="scientific">Basidiobolus ranarum</name>
    <dbReference type="NCBI Taxonomy" id="34480"/>
    <lineage>
        <taxon>Eukaryota</taxon>
        <taxon>Fungi</taxon>
        <taxon>Fungi incertae sedis</taxon>
        <taxon>Zoopagomycota</taxon>
        <taxon>Entomophthoromycotina</taxon>
        <taxon>Basidiobolomycetes</taxon>
        <taxon>Basidiobolales</taxon>
        <taxon>Basidiobolaceae</taxon>
        <taxon>Basidiobolus</taxon>
    </lineage>
</organism>
<dbReference type="InterPro" id="IPR024629">
    <property type="entry name" value="Ribosomal_mL67"/>
</dbReference>
<feature type="region of interest" description="Disordered" evidence="1">
    <location>
        <begin position="174"/>
        <end position="199"/>
    </location>
</feature>
<name>A0ABR2WNS3_9FUNG</name>
<evidence type="ECO:0000256" key="1">
    <source>
        <dbReference type="SAM" id="MobiDB-lite"/>
    </source>
</evidence>
<sequence length="199" mass="23388">MAPIQRNALFIFRNIMTSQVLMSLKQNVKPAVLNQLKETQRPAHYRKDHWTPMIAITGFDSFTHLNLLNTLVHDNISPIEKNAEWLKKKKTVRKVEEMDQVDSRVVALCKGLNQLPRRIHNAEVPKLTLFWERPALKEIVEKDQLEWPSFVSHEKLQVVRGRNIMNDDFRVTKTAQERKSRIKPQPVNRIGDANRRMHE</sequence>
<evidence type="ECO:0000313" key="3">
    <source>
        <dbReference type="Proteomes" id="UP001479436"/>
    </source>
</evidence>
<evidence type="ECO:0000313" key="2">
    <source>
        <dbReference type="EMBL" id="KAK9763183.1"/>
    </source>
</evidence>
<accession>A0ABR2WNS3</accession>
<reference evidence="2 3" key="1">
    <citation type="submission" date="2023-04" db="EMBL/GenBank/DDBJ databases">
        <title>Genome of Basidiobolus ranarum AG-B5.</title>
        <authorList>
            <person name="Stajich J.E."/>
            <person name="Carter-House D."/>
            <person name="Gryganskyi A."/>
        </authorList>
    </citation>
    <scope>NUCLEOTIDE SEQUENCE [LARGE SCALE GENOMIC DNA]</scope>
    <source>
        <strain evidence="2 3">AG-B5</strain>
    </source>
</reference>
<dbReference type="Pfam" id="PF12829">
    <property type="entry name" value="Mhr1"/>
    <property type="match status" value="1"/>
</dbReference>
<comment type="caution">
    <text evidence="2">The sequence shown here is derived from an EMBL/GenBank/DDBJ whole genome shotgun (WGS) entry which is preliminary data.</text>
</comment>
<proteinExistence type="predicted"/>
<keyword evidence="3" id="KW-1185">Reference proteome</keyword>